<dbReference type="Proteomes" id="UP000564644">
    <property type="component" value="Unassembled WGS sequence"/>
</dbReference>
<evidence type="ECO:0000313" key="4">
    <source>
        <dbReference type="Proteomes" id="UP000564644"/>
    </source>
</evidence>
<dbReference type="SUPFAM" id="SSF55154">
    <property type="entry name" value="CYTH-like phosphatases"/>
    <property type="match status" value="1"/>
</dbReference>
<dbReference type="EMBL" id="JACJVO010000032">
    <property type="protein sequence ID" value="MBB6734249.1"/>
    <property type="molecule type" value="Genomic_DNA"/>
</dbReference>
<dbReference type="PIRSF" id="PIRSF016487">
    <property type="entry name" value="CYTH_UCP016487"/>
    <property type="match status" value="1"/>
</dbReference>
<dbReference type="InterPro" id="IPR012042">
    <property type="entry name" value="NeuTTM/CthTTM-like"/>
</dbReference>
<evidence type="ECO:0000259" key="2">
    <source>
        <dbReference type="PROSITE" id="PS51707"/>
    </source>
</evidence>
<feature type="domain" description="CYTH" evidence="2">
    <location>
        <begin position="2"/>
        <end position="163"/>
    </location>
</feature>
<organism evidence="3 4">
    <name type="scientific">Cohnella zeiphila</name>
    <dbReference type="NCBI Taxonomy" id="2761120"/>
    <lineage>
        <taxon>Bacteria</taxon>
        <taxon>Bacillati</taxon>
        <taxon>Bacillota</taxon>
        <taxon>Bacilli</taxon>
        <taxon>Bacillales</taxon>
        <taxon>Paenibacillaceae</taxon>
        <taxon>Cohnella</taxon>
    </lineage>
</organism>
<dbReference type="Pfam" id="PF01928">
    <property type="entry name" value="CYTH"/>
    <property type="match status" value="1"/>
</dbReference>
<comment type="caution">
    <text evidence="3">The sequence shown here is derived from an EMBL/GenBank/DDBJ whole genome shotgun (WGS) entry which is preliminary data.</text>
</comment>
<dbReference type="AlphaFoldDB" id="A0A7X0SSF4"/>
<feature type="active site" description="Proton acceptor" evidence="1">
    <location>
        <position position="36"/>
    </location>
</feature>
<dbReference type="PANTHER" id="PTHR40114:SF1">
    <property type="entry name" value="SLR0698 PROTEIN"/>
    <property type="match status" value="1"/>
</dbReference>
<protein>
    <submittedName>
        <fullName evidence="3">CYTH domain-containing protein</fullName>
    </submittedName>
</protein>
<gene>
    <name evidence="3" type="ORF">H7C18_25330</name>
</gene>
<dbReference type="RefSeq" id="WP_185131889.1">
    <property type="nucleotide sequence ID" value="NZ_JACJVO010000032.1"/>
</dbReference>
<name>A0A7X0SSF4_9BACL</name>
<evidence type="ECO:0000256" key="1">
    <source>
        <dbReference type="PIRSR" id="PIRSR016487-1"/>
    </source>
</evidence>
<dbReference type="PANTHER" id="PTHR40114">
    <property type="entry name" value="SLR0698 PROTEIN"/>
    <property type="match status" value="1"/>
</dbReference>
<dbReference type="Gene3D" id="2.40.320.10">
    <property type="entry name" value="Hypothetical Protein Pfu-838710-001"/>
    <property type="match status" value="1"/>
</dbReference>
<proteinExistence type="predicted"/>
<keyword evidence="4" id="KW-1185">Reference proteome</keyword>
<sequence length="164" mass="19298">MPLEIERKFLLEHSVPKLVEEEGLSVRSEVRIEQTYLALDDSQEIRVRRIADVETGEVTYTHTFKKGNGMTREEVEYGISEKIYEQLFRAARAVPLTKNRITAEWNGLTFEIDRYDQLGLTVVEVEFDSEEEANRFQPPEWFGRDIGDEKQYGNKTIWKKLQEH</sequence>
<dbReference type="InterPro" id="IPR033469">
    <property type="entry name" value="CYTH-like_dom_sf"/>
</dbReference>
<reference evidence="3 4" key="1">
    <citation type="submission" date="2020-08" db="EMBL/GenBank/DDBJ databases">
        <title>Cohnella phylogeny.</title>
        <authorList>
            <person name="Dunlap C."/>
        </authorList>
    </citation>
    <scope>NUCLEOTIDE SEQUENCE [LARGE SCALE GENOMIC DNA]</scope>
    <source>
        <strain evidence="3 4">CBP 2801</strain>
    </source>
</reference>
<evidence type="ECO:0000313" key="3">
    <source>
        <dbReference type="EMBL" id="MBB6734249.1"/>
    </source>
</evidence>
<dbReference type="InterPro" id="IPR023577">
    <property type="entry name" value="CYTH_domain"/>
</dbReference>
<accession>A0A7X0SSF4</accession>
<dbReference type="PROSITE" id="PS51707">
    <property type="entry name" value="CYTH"/>
    <property type="match status" value="1"/>
</dbReference>